<name>A0A6G1GE53_9PEZI</name>
<dbReference type="GeneID" id="54418449"/>
<feature type="compositionally biased region" description="Pro residues" evidence="1">
    <location>
        <begin position="94"/>
        <end position="110"/>
    </location>
</feature>
<keyword evidence="3" id="KW-1185">Reference proteome</keyword>
<feature type="region of interest" description="Disordered" evidence="1">
    <location>
        <begin position="230"/>
        <end position="299"/>
    </location>
</feature>
<feature type="region of interest" description="Disordered" evidence="1">
    <location>
        <begin position="412"/>
        <end position="453"/>
    </location>
</feature>
<feature type="compositionally biased region" description="Low complexity" evidence="1">
    <location>
        <begin position="1024"/>
        <end position="1044"/>
    </location>
</feature>
<feature type="compositionally biased region" description="Polar residues" evidence="1">
    <location>
        <begin position="33"/>
        <end position="48"/>
    </location>
</feature>
<feature type="region of interest" description="Disordered" evidence="1">
    <location>
        <begin position="644"/>
        <end position="692"/>
    </location>
</feature>
<protein>
    <submittedName>
        <fullName evidence="2 4">Uncharacterized protein</fullName>
    </submittedName>
</protein>
<feature type="region of interest" description="Disordered" evidence="1">
    <location>
        <begin position="576"/>
        <end position="614"/>
    </location>
</feature>
<feature type="region of interest" description="Disordered" evidence="1">
    <location>
        <begin position="1"/>
        <end position="174"/>
    </location>
</feature>
<feature type="region of interest" description="Disordered" evidence="1">
    <location>
        <begin position="1166"/>
        <end position="1210"/>
    </location>
</feature>
<feature type="compositionally biased region" description="Low complexity" evidence="1">
    <location>
        <begin position="674"/>
        <end position="684"/>
    </location>
</feature>
<feature type="region of interest" description="Disordered" evidence="1">
    <location>
        <begin position="933"/>
        <end position="1116"/>
    </location>
</feature>
<sequence length="1321" mass="141415">MQVTHVIDPHQPSGKFILAPSRHSVDSAAIQPHGTNSSKPLRTNGRSARTSERVKSPNEGILPPTPPSGSAKDVTMATYPWTPDRLTPANLQGPPTPETTPPTPSVPVRPSPNHYPSSAAESFKTAQEDLDSEEETQTHTPSDKLSTDLYYMTNGKLGLPGGPSPNTSLHSRTKSTPIDMATARAGIIKGKGVQYTSSGADRPGTHDSGYDPGMNGAISASAFQRLRHVHPQPEREVQYSPVRTGRNSIPTDDSTAVTPMRRKSLGPKIQTNLSPLDGGHSNRRSISDASPLSVGDSISHIRYDPRKPILRHVSKRESLRLRGGNQSASISPITLTTSNRSSLVSNESSPPHPLRHKSRTVPKKVAFGSAIDDAALRNGPAPSYPGAQRSRPHGRSRSLADDGDALRALQGGAVQPVGETSSNAIDSSPSKSSKSSGRSVNSGAPGSYLDDAPVEGKYATEPLLPPSLRNRDDVELLGAAQSRGQDTVPGAQPSKGELAVKQGIDNGLGVNANSVYQGSQQMLEVPSKAPSKVLRTSQTDRTLSAEKPMTSSRLKPIFEPERPAVKFHIPSDTILRPDFTGNAGAGPEKRALPTPSHVSNPDYVPSGDQPRDSDETIVVKRRAEKVDATEHPPDNILAITALVPEDPSQHSKRQDRAATNAVARPDRLTAPRLSAHADASSSSAFHTNSERSVSFDAQRMSLDRMSVKTDDHYGLSGSIRHQLTPGTPFSVYSDAPSAMEVSQATAINLYPHNNDSLLLVQQAARPGTSSRPQTRDEATAQPNDDSAAVKEATKNLNTSDIHQPTVVIEPSTPPDAHPPSLKDDSPLTNPRPAPAPPAPVIPPAFRVIPPTPYSDEDQQLGEASAEKPVRRGSVPTRRTSIKQRARRYSDNFIQPFARASFPFTRRGVTNPIDQRDESPICVPPKPVITIISNADPPKRVLDSPPQTAPAITTRNPLPSLLPLPTRTRPRSSTIDSTRSLRPTDLSNTLHPNWRPRPRRDSDAPSPSPHRYSLDDLDDPEYYSDSDSGPDSGPDPGSRLPPGGDTSDIGEARGLGKVRGKVLERFSSLKQRKRQRATSLPVSASPTAHTNGGPREVVITNGADQDSPTRPRIPAHPGTSAVGVGLDARAFLLGNSLGLDRAGTNRRKPQIAVTGEVGGTRHVRAMSASTAGSWRGTSASGMRRSVSASTFRTSSRESGESEDAAERAGMVYGGRPRGVEKGVRVPGLRGVRIHGSLTAERRDIICRGLGWEMFVHDGIWEGVGYGCIISVFPDDAMIHDSAVMADLAIEYSLVGHISPVCCVLEELEMGFHRAPACSERTG</sequence>
<feature type="compositionally biased region" description="Polar residues" evidence="1">
    <location>
        <begin position="245"/>
        <end position="257"/>
    </location>
</feature>
<dbReference type="EMBL" id="ML975150">
    <property type="protein sequence ID" value="KAF1816171.1"/>
    <property type="molecule type" value="Genomic_DNA"/>
</dbReference>
<dbReference type="Proteomes" id="UP000504638">
    <property type="component" value="Unplaced"/>
</dbReference>
<feature type="compositionally biased region" description="Basic and acidic residues" evidence="1">
    <location>
        <begin position="647"/>
        <end position="656"/>
    </location>
</feature>
<feature type="compositionally biased region" description="Polar residues" evidence="1">
    <location>
        <begin position="1076"/>
        <end position="1089"/>
    </location>
</feature>
<evidence type="ECO:0000313" key="2">
    <source>
        <dbReference type="EMBL" id="KAF1816171.1"/>
    </source>
</evidence>
<organism evidence="2">
    <name type="scientific">Eremomyces bilateralis CBS 781.70</name>
    <dbReference type="NCBI Taxonomy" id="1392243"/>
    <lineage>
        <taxon>Eukaryota</taxon>
        <taxon>Fungi</taxon>
        <taxon>Dikarya</taxon>
        <taxon>Ascomycota</taxon>
        <taxon>Pezizomycotina</taxon>
        <taxon>Dothideomycetes</taxon>
        <taxon>Dothideomycetes incertae sedis</taxon>
        <taxon>Eremomycetales</taxon>
        <taxon>Eremomycetaceae</taxon>
        <taxon>Eremomyces</taxon>
    </lineage>
</organism>
<feature type="compositionally biased region" description="Basic residues" evidence="1">
    <location>
        <begin position="353"/>
        <end position="362"/>
    </location>
</feature>
<feature type="compositionally biased region" description="Low complexity" evidence="1">
    <location>
        <begin position="952"/>
        <end position="979"/>
    </location>
</feature>
<feature type="region of interest" description="Disordered" evidence="1">
    <location>
        <begin position="315"/>
        <end position="400"/>
    </location>
</feature>
<feature type="compositionally biased region" description="Polar residues" evidence="1">
    <location>
        <begin position="1166"/>
        <end position="1192"/>
    </location>
</feature>
<evidence type="ECO:0000313" key="4">
    <source>
        <dbReference type="RefSeq" id="XP_033537802.1"/>
    </source>
</evidence>
<proteinExistence type="predicted"/>
<evidence type="ECO:0000313" key="3">
    <source>
        <dbReference type="Proteomes" id="UP000504638"/>
    </source>
</evidence>
<feature type="compositionally biased region" description="Low complexity" evidence="1">
    <location>
        <begin position="338"/>
        <end position="349"/>
    </location>
</feature>
<feature type="region of interest" description="Disordered" evidence="1">
    <location>
        <begin position="523"/>
        <end position="550"/>
    </location>
</feature>
<dbReference type="RefSeq" id="XP_033537802.1">
    <property type="nucleotide sequence ID" value="XM_033677879.1"/>
</dbReference>
<gene>
    <name evidence="2 4" type="ORF">P152DRAFT_445854</name>
</gene>
<accession>A0A6G1GE53</accession>
<feature type="region of interest" description="Disordered" evidence="1">
    <location>
        <begin position="192"/>
        <end position="217"/>
    </location>
</feature>
<evidence type="ECO:0000256" key="1">
    <source>
        <dbReference type="SAM" id="MobiDB-lite"/>
    </source>
</evidence>
<feature type="region of interest" description="Disordered" evidence="1">
    <location>
        <begin position="763"/>
        <end position="887"/>
    </location>
</feature>
<feature type="compositionally biased region" description="Low complexity" evidence="1">
    <location>
        <begin position="421"/>
        <end position="442"/>
    </location>
</feature>
<reference evidence="4" key="2">
    <citation type="submission" date="2020-04" db="EMBL/GenBank/DDBJ databases">
        <authorList>
            <consortium name="NCBI Genome Project"/>
        </authorList>
    </citation>
    <scope>NUCLEOTIDE SEQUENCE</scope>
    <source>
        <strain evidence="4">CBS 781.70</strain>
    </source>
</reference>
<reference evidence="4" key="3">
    <citation type="submission" date="2025-04" db="UniProtKB">
        <authorList>
            <consortium name="RefSeq"/>
        </authorList>
    </citation>
    <scope>IDENTIFICATION</scope>
    <source>
        <strain evidence="4">CBS 781.70</strain>
    </source>
</reference>
<feature type="compositionally biased region" description="Polar residues" evidence="1">
    <location>
        <begin position="164"/>
        <end position="174"/>
    </location>
</feature>
<feature type="compositionally biased region" description="Polar residues" evidence="1">
    <location>
        <begin position="324"/>
        <end position="337"/>
    </location>
</feature>
<reference evidence="2 4" key="1">
    <citation type="submission" date="2020-01" db="EMBL/GenBank/DDBJ databases">
        <authorList>
            <consortium name="DOE Joint Genome Institute"/>
            <person name="Haridas S."/>
            <person name="Albert R."/>
            <person name="Binder M."/>
            <person name="Bloem J."/>
            <person name="Labutti K."/>
            <person name="Salamov A."/>
            <person name="Andreopoulos B."/>
            <person name="Baker S.E."/>
            <person name="Barry K."/>
            <person name="Bills G."/>
            <person name="Bluhm B.H."/>
            <person name="Cannon C."/>
            <person name="Castanera R."/>
            <person name="Culley D.E."/>
            <person name="Daum C."/>
            <person name="Ezra D."/>
            <person name="Gonzalez J.B."/>
            <person name="Henrissat B."/>
            <person name="Kuo A."/>
            <person name="Liang C."/>
            <person name="Lipzen A."/>
            <person name="Lutzoni F."/>
            <person name="Magnuson J."/>
            <person name="Mondo S."/>
            <person name="Nolan M."/>
            <person name="Ohm R."/>
            <person name="Pangilinan J."/>
            <person name="Park H.-J."/>
            <person name="Ramirez L."/>
            <person name="Alfaro M."/>
            <person name="Sun H."/>
            <person name="Tritt A."/>
            <person name="Yoshinaga Y."/>
            <person name="Zwiers L.-H."/>
            <person name="Turgeon B.G."/>
            <person name="Goodwin S.B."/>
            <person name="Spatafora J.W."/>
            <person name="Crous P.W."/>
            <person name="Grigoriev I.V."/>
        </authorList>
    </citation>
    <scope>NUCLEOTIDE SEQUENCE</scope>
    <source>
        <strain evidence="2 4">CBS 781.70</strain>
    </source>
</reference>
<feature type="compositionally biased region" description="Pro residues" evidence="1">
    <location>
        <begin position="829"/>
        <end position="842"/>
    </location>
</feature>
<feature type="compositionally biased region" description="Acidic residues" evidence="1">
    <location>
        <begin position="1014"/>
        <end position="1023"/>
    </location>
</feature>
<dbReference type="OrthoDB" id="3870679at2759"/>